<dbReference type="GO" id="GO:0000155">
    <property type="term" value="F:phosphorelay sensor kinase activity"/>
    <property type="evidence" value="ECO:0007669"/>
    <property type="project" value="InterPro"/>
</dbReference>
<dbReference type="InterPro" id="IPR029151">
    <property type="entry name" value="Sensor-like_sf"/>
</dbReference>
<evidence type="ECO:0000256" key="12">
    <source>
        <dbReference type="SAM" id="Phobius"/>
    </source>
</evidence>
<feature type="transmembrane region" description="Helical" evidence="12">
    <location>
        <begin position="6"/>
        <end position="27"/>
    </location>
</feature>
<keyword evidence="10" id="KW-0902">Two-component regulatory system</keyword>
<evidence type="ECO:0000256" key="6">
    <source>
        <dbReference type="ARBA" id="ARBA00022679"/>
    </source>
</evidence>
<dbReference type="Proteomes" id="UP000277191">
    <property type="component" value="Chromosome 3"/>
</dbReference>
<dbReference type="SUPFAM" id="SSF47384">
    <property type="entry name" value="Homodimeric domain of signal transducing histidine kinase"/>
    <property type="match status" value="1"/>
</dbReference>
<dbReference type="PROSITE" id="PS50109">
    <property type="entry name" value="HIS_KIN"/>
    <property type="match status" value="1"/>
</dbReference>
<evidence type="ECO:0000256" key="4">
    <source>
        <dbReference type="ARBA" id="ARBA00022475"/>
    </source>
</evidence>
<dbReference type="Gene3D" id="1.10.287.130">
    <property type="match status" value="1"/>
</dbReference>
<dbReference type="PRINTS" id="PR00344">
    <property type="entry name" value="BCTRLSENSOR"/>
</dbReference>
<dbReference type="AlphaFoldDB" id="A0A3Q9FA11"/>
<comment type="catalytic activity">
    <reaction evidence="1">
        <text>ATP + protein L-histidine = ADP + protein N-phospho-L-histidine.</text>
        <dbReference type="EC" id="2.7.13.3"/>
    </reaction>
</comment>
<feature type="transmembrane region" description="Helical" evidence="12">
    <location>
        <begin position="184"/>
        <end position="207"/>
    </location>
</feature>
<dbReference type="PROSITE" id="PS50885">
    <property type="entry name" value="HAMP"/>
    <property type="match status" value="1"/>
</dbReference>
<keyword evidence="8 15" id="KW-0418">Kinase</keyword>
<dbReference type="EC" id="2.7.13.3" evidence="3"/>
<dbReference type="Gene3D" id="3.30.450.20">
    <property type="entry name" value="PAS domain"/>
    <property type="match status" value="1"/>
</dbReference>
<evidence type="ECO:0000313" key="15">
    <source>
        <dbReference type="EMBL" id="AZQ55912.1"/>
    </source>
</evidence>
<proteinExistence type="predicted"/>
<dbReference type="NCBIfam" id="NF008312">
    <property type="entry name" value="PRK11100.1"/>
    <property type="match status" value="1"/>
</dbReference>
<dbReference type="Pfam" id="PF00672">
    <property type="entry name" value="HAMP"/>
    <property type="match status" value="1"/>
</dbReference>
<keyword evidence="5" id="KW-0597">Phosphoprotein</keyword>
<dbReference type="Pfam" id="PF00512">
    <property type="entry name" value="HisKA"/>
    <property type="match status" value="1"/>
</dbReference>
<evidence type="ECO:0000313" key="16">
    <source>
        <dbReference type="Proteomes" id="UP000277191"/>
    </source>
</evidence>
<dbReference type="GO" id="GO:0005886">
    <property type="term" value="C:plasma membrane"/>
    <property type="evidence" value="ECO:0007669"/>
    <property type="project" value="UniProtKB-SubCell"/>
</dbReference>
<evidence type="ECO:0000256" key="1">
    <source>
        <dbReference type="ARBA" id="ARBA00000085"/>
    </source>
</evidence>
<evidence type="ECO:0000256" key="9">
    <source>
        <dbReference type="ARBA" id="ARBA00022989"/>
    </source>
</evidence>
<dbReference type="CDD" id="cd00082">
    <property type="entry name" value="HisKA"/>
    <property type="match status" value="1"/>
</dbReference>
<evidence type="ECO:0000256" key="7">
    <source>
        <dbReference type="ARBA" id="ARBA00022692"/>
    </source>
</evidence>
<organism evidence="15 16">
    <name type="scientific">Burkholderia cenocepacia</name>
    <dbReference type="NCBI Taxonomy" id="95486"/>
    <lineage>
        <taxon>Bacteria</taxon>
        <taxon>Pseudomonadati</taxon>
        <taxon>Pseudomonadota</taxon>
        <taxon>Betaproteobacteria</taxon>
        <taxon>Burkholderiales</taxon>
        <taxon>Burkholderiaceae</taxon>
        <taxon>Burkholderia</taxon>
        <taxon>Burkholderia cepacia complex</taxon>
    </lineage>
</organism>
<keyword evidence="9 12" id="KW-1133">Transmembrane helix</keyword>
<sequence length="486" mass="53153">MHIGLRIFFGFFLIVGLAALITLRVFVQEVKPGVREAMEDTLVDTAQVLAVLAADDMANGHIADGTFARQLGKLRERPVSANVWGIQKNAIGYRLYITDAHGIVRYDSSGSAVGQDYSRWNDVYRTLRGEYGARSTRSDPNDDSSTVMHVAAPIRRGNEIIGVLTIAKPNQTVAPFIARSQRKIMLYGALLMGGAILIGAACTWWLVLGLRRLQRYARAIAAGERASMPLQGANELAELGRAVESMHQRLEDRQYVETYIHTLTHEMKSPLAAISGAAELLQEDMPAANRRRFTENIRRQAGRLEQMIRKLLALAEVEQKQRLSVHEPVALRPVLEQLVDDIEPRARQRGVSLRIDASDAADGSGAAVVDGDPFLLRQALGNLLDNALDFAPQGSTIRIALERQPAGRAHVAVVRVADDGPGVPDYALSRVFERFYSLPRPDGQDRSTGLGLCFVREVAMLHRGQVALANRAEGGACATLTLPSAG</sequence>
<dbReference type="InterPro" id="IPR036097">
    <property type="entry name" value="HisK_dim/P_sf"/>
</dbReference>
<dbReference type="EMBL" id="CP034547">
    <property type="protein sequence ID" value="AZQ55912.1"/>
    <property type="molecule type" value="Genomic_DNA"/>
</dbReference>
<evidence type="ECO:0000256" key="11">
    <source>
        <dbReference type="ARBA" id="ARBA00023136"/>
    </source>
</evidence>
<dbReference type="Gene3D" id="3.30.565.10">
    <property type="entry name" value="Histidine kinase-like ATPase, C-terminal domain"/>
    <property type="match status" value="1"/>
</dbReference>
<dbReference type="CDD" id="cd18773">
    <property type="entry name" value="PDC1_HK_sensor"/>
    <property type="match status" value="1"/>
</dbReference>
<keyword evidence="7 12" id="KW-0812">Transmembrane</keyword>
<dbReference type="InterPro" id="IPR003660">
    <property type="entry name" value="HAMP_dom"/>
</dbReference>
<gene>
    <name evidence="15" type="primary">creC</name>
    <name evidence="15" type="ORF">D5R55_34470</name>
</gene>
<evidence type="ECO:0000256" key="2">
    <source>
        <dbReference type="ARBA" id="ARBA00004651"/>
    </source>
</evidence>
<dbReference type="SMART" id="SM00304">
    <property type="entry name" value="HAMP"/>
    <property type="match status" value="1"/>
</dbReference>
<dbReference type="InterPro" id="IPR004358">
    <property type="entry name" value="Sig_transdc_His_kin-like_C"/>
</dbReference>
<keyword evidence="4" id="KW-1003">Cell membrane</keyword>
<evidence type="ECO:0000256" key="8">
    <source>
        <dbReference type="ARBA" id="ARBA00022777"/>
    </source>
</evidence>
<dbReference type="Pfam" id="PF02518">
    <property type="entry name" value="HATPase_c"/>
    <property type="match status" value="1"/>
</dbReference>
<dbReference type="SMART" id="SM00387">
    <property type="entry name" value="HATPase_c"/>
    <property type="match status" value="1"/>
</dbReference>
<protein>
    <recommendedName>
        <fullName evidence="3">histidine kinase</fullName>
        <ecNumber evidence="3">2.7.13.3</ecNumber>
    </recommendedName>
</protein>
<dbReference type="SUPFAM" id="SSF55874">
    <property type="entry name" value="ATPase domain of HSP90 chaperone/DNA topoisomerase II/histidine kinase"/>
    <property type="match status" value="1"/>
</dbReference>
<dbReference type="Gene3D" id="6.10.340.10">
    <property type="match status" value="1"/>
</dbReference>
<dbReference type="InterPro" id="IPR003594">
    <property type="entry name" value="HATPase_dom"/>
</dbReference>
<dbReference type="PANTHER" id="PTHR45436:SF10">
    <property type="entry name" value="HISTIDINE KINASE"/>
    <property type="match status" value="1"/>
</dbReference>
<dbReference type="PANTHER" id="PTHR45436">
    <property type="entry name" value="SENSOR HISTIDINE KINASE YKOH"/>
    <property type="match status" value="1"/>
</dbReference>
<dbReference type="InterPro" id="IPR036890">
    <property type="entry name" value="HATPase_C_sf"/>
</dbReference>
<dbReference type="InterPro" id="IPR050428">
    <property type="entry name" value="TCS_sensor_his_kinase"/>
</dbReference>
<feature type="domain" description="HAMP" evidence="14">
    <location>
        <begin position="204"/>
        <end position="255"/>
    </location>
</feature>
<keyword evidence="11 12" id="KW-0472">Membrane</keyword>
<evidence type="ECO:0000256" key="3">
    <source>
        <dbReference type="ARBA" id="ARBA00012438"/>
    </source>
</evidence>
<dbReference type="SMART" id="SM00388">
    <property type="entry name" value="HisKA"/>
    <property type="match status" value="1"/>
</dbReference>
<reference evidence="15 16" key="1">
    <citation type="submission" date="2018-12" db="EMBL/GenBank/DDBJ databases">
        <title>Cadmium resistance mechanism in endophytic bacteria Burkholderia cenocepacia YG-3.</title>
        <authorList>
            <person name="Zhang X."/>
            <person name="Wang X."/>
            <person name="Zhu Y."/>
        </authorList>
    </citation>
    <scope>NUCLEOTIDE SEQUENCE [LARGE SCALE GENOMIC DNA]</scope>
    <source>
        <strain evidence="15 16">YG-3</strain>
    </source>
</reference>
<feature type="domain" description="Histidine kinase" evidence="13">
    <location>
        <begin position="262"/>
        <end position="486"/>
    </location>
</feature>
<comment type="subcellular location">
    <subcellularLocation>
        <location evidence="2">Cell membrane</location>
        <topology evidence="2">Multi-pass membrane protein</topology>
    </subcellularLocation>
</comment>
<evidence type="ECO:0000259" key="13">
    <source>
        <dbReference type="PROSITE" id="PS50109"/>
    </source>
</evidence>
<evidence type="ECO:0000256" key="5">
    <source>
        <dbReference type="ARBA" id="ARBA00022553"/>
    </source>
</evidence>
<evidence type="ECO:0000259" key="14">
    <source>
        <dbReference type="PROSITE" id="PS50885"/>
    </source>
</evidence>
<dbReference type="InterPro" id="IPR003661">
    <property type="entry name" value="HisK_dim/P_dom"/>
</dbReference>
<dbReference type="InterPro" id="IPR005467">
    <property type="entry name" value="His_kinase_dom"/>
</dbReference>
<keyword evidence="6" id="KW-0808">Transferase</keyword>
<dbReference type="CDD" id="cd06225">
    <property type="entry name" value="HAMP"/>
    <property type="match status" value="1"/>
</dbReference>
<dbReference type="RefSeq" id="WP_126369086.1">
    <property type="nucleotide sequence ID" value="NZ_CP034547.1"/>
</dbReference>
<dbReference type="SUPFAM" id="SSF103190">
    <property type="entry name" value="Sensory domain-like"/>
    <property type="match status" value="1"/>
</dbReference>
<name>A0A3Q9FA11_9BURK</name>
<evidence type="ECO:0000256" key="10">
    <source>
        <dbReference type="ARBA" id="ARBA00023012"/>
    </source>
</evidence>
<accession>A0A3Q9FA11</accession>